<keyword evidence="6" id="KW-1000">Mitochondrion outer membrane</keyword>
<evidence type="ECO:0000256" key="5">
    <source>
        <dbReference type="ARBA" id="ARBA00022692"/>
    </source>
</evidence>
<evidence type="ECO:0000256" key="8">
    <source>
        <dbReference type="ARBA" id="ARBA00023114"/>
    </source>
</evidence>
<evidence type="ECO:0000256" key="1">
    <source>
        <dbReference type="ARBA" id="ARBA00004294"/>
    </source>
</evidence>
<dbReference type="GO" id="GO:0005741">
    <property type="term" value="C:mitochondrial outer membrane"/>
    <property type="evidence" value="ECO:0007669"/>
    <property type="project" value="UniProtKB-SubCell"/>
</dbReference>
<dbReference type="PANTHER" id="PTHR11743">
    <property type="entry name" value="VOLTAGE-DEPENDENT ANION-SELECTIVE CHANNEL"/>
    <property type="match status" value="1"/>
</dbReference>
<dbReference type="CDD" id="cd07306">
    <property type="entry name" value="Porin3_VDAC"/>
    <property type="match status" value="1"/>
</dbReference>
<reference evidence="11" key="1">
    <citation type="submission" date="2014-12" db="EMBL/GenBank/DDBJ databases">
        <title>Insight into the proteome of Arion vulgaris.</title>
        <authorList>
            <person name="Aradska J."/>
            <person name="Bulat T."/>
            <person name="Smidak R."/>
            <person name="Sarate P."/>
            <person name="Gangsoo J."/>
            <person name="Sialana F."/>
            <person name="Bilban M."/>
            <person name="Lubec G."/>
        </authorList>
    </citation>
    <scope>NUCLEOTIDE SEQUENCE</scope>
    <source>
        <tissue evidence="11">Skin</tissue>
    </source>
</reference>
<evidence type="ECO:0000256" key="7">
    <source>
        <dbReference type="ARBA" id="ARBA00023065"/>
    </source>
</evidence>
<dbReference type="Pfam" id="PF01459">
    <property type="entry name" value="Porin_3"/>
    <property type="match status" value="1"/>
</dbReference>
<name>A0A0B6YAV4_9EUPU</name>
<evidence type="ECO:0000256" key="2">
    <source>
        <dbReference type="ARBA" id="ARBA00007780"/>
    </source>
</evidence>
<keyword evidence="5" id="KW-0812">Transmembrane</keyword>
<evidence type="ECO:0008006" key="12">
    <source>
        <dbReference type="Google" id="ProtNLM"/>
    </source>
</evidence>
<keyword evidence="8" id="KW-0626">Porin</keyword>
<dbReference type="InterPro" id="IPR027246">
    <property type="entry name" value="Porin_Euk/Tom40"/>
</dbReference>
<keyword evidence="3" id="KW-0813">Transport</keyword>
<dbReference type="GO" id="GO:0015288">
    <property type="term" value="F:porin activity"/>
    <property type="evidence" value="ECO:0007669"/>
    <property type="project" value="UniProtKB-KW"/>
</dbReference>
<keyword evidence="9" id="KW-0496">Mitochondrion</keyword>
<dbReference type="AlphaFoldDB" id="A0A0B6YAV4"/>
<evidence type="ECO:0000256" key="3">
    <source>
        <dbReference type="ARBA" id="ARBA00022448"/>
    </source>
</evidence>
<evidence type="ECO:0000256" key="10">
    <source>
        <dbReference type="ARBA" id="ARBA00023136"/>
    </source>
</evidence>
<dbReference type="EMBL" id="HACG01005750">
    <property type="protein sequence ID" value="CEK52615.1"/>
    <property type="molecule type" value="Transcribed_RNA"/>
</dbReference>
<comment type="subcellular location">
    <subcellularLocation>
        <location evidence="1">Mitochondrion outer membrane</location>
    </subcellularLocation>
</comment>
<dbReference type="GO" id="GO:0046930">
    <property type="term" value="C:pore complex"/>
    <property type="evidence" value="ECO:0007669"/>
    <property type="project" value="UniProtKB-KW"/>
</dbReference>
<keyword evidence="4" id="KW-1134">Transmembrane beta strand</keyword>
<dbReference type="Gene3D" id="2.40.160.10">
    <property type="entry name" value="Porin"/>
    <property type="match status" value="1"/>
</dbReference>
<gene>
    <name evidence="11" type="primary">ORF17413</name>
</gene>
<dbReference type="InterPro" id="IPR023614">
    <property type="entry name" value="Porin_dom_sf"/>
</dbReference>
<evidence type="ECO:0000313" key="11">
    <source>
        <dbReference type="EMBL" id="CEK52615.1"/>
    </source>
</evidence>
<evidence type="ECO:0000256" key="9">
    <source>
        <dbReference type="ARBA" id="ARBA00023128"/>
    </source>
</evidence>
<proteinExistence type="inferred from homology"/>
<keyword evidence="10" id="KW-0472">Membrane</keyword>
<evidence type="ECO:0000256" key="4">
    <source>
        <dbReference type="ARBA" id="ARBA00022452"/>
    </source>
</evidence>
<comment type="similarity">
    <text evidence="2">Belongs to the eukaryotic mitochondrial porin family.</text>
</comment>
<dbReference type="PANTHER" id="PTHR11743:SF70">
    <property type="entry name" value="GH26960P-RELATED"/>
    <property type="match status" value="1"/>
</dbReference>
<accession>A0A0B6YAV4</accession>
<evidence type="ECO:0000256" key="6">
    <source>
        <dbReference type="ARBA" id="ARBA00022787"/>
    </source>
</evidence>
<dbReference type="InterPro" id="IPR001925">
    <property type="entry name" value="Porin_Euk"/>
</dbReference>
<dbReference type="PRINTS" id="PR00185">
    <property type="entry name" value="EUKARYTPORIN"/>
</dbReference>
<organism evidence="11">
    <name type="scientific">Arion vulgaris</name>
    <dbReference type="NCBI Taxonomy" id="1028688"/>
    <lineage>
        <taxon>Eukaryota</taxon>
        <taxon>Metazoa</taxon>
        <taxon>Spiralia</taxon>
        <taxon>Lophotrochozoa</taxon>
        <taxon>Mollusca</taxon>
        <taxon>Gastropoda</taxon>
        <taxon>Heterobranchia</taxon>
        <taxon>Euthyneura</taxon>
        <taxon>Panpulmonata</taxon>
        <taxon>Eupulmonata</taxon>
        <taxon>Stylommatophora</taxon>
        <taxon>Helicina</taxon>
        <taxon>Arionoidea</taxon>
        <taxon>Arionidae</taxon>
        <taxon>Arion</taxon>
    </lineage>
</organism>
<dbReference type="FunFam" id="2.40.160.10:FF:000001">
    <property type="entry name" value="Voltage-dependent anion-selective channel protein 2"/>
    <property type="match status" value="1"/>
</dbReference>
<sequence length="282" mass="30710">MGPPSFSDLGKAAMDLFSKGYHLGVFRIDASTKTQNNIELSASIVSNRESGKVSGNVESKYKWSEYGLTFTENWTTENVITAEVKVEDQIAEGLELAVEVSFAPQSGEKTCTLKSEYQMEYLHVNGDVDLDLAGPNFTGAAVLGCEGWLAGYQLGYDTSQSKLTSSNFGFGYVDDDFSFTTVVDEGQEFTGAVYHKVNEKLEAAVMLSWATDSGNTTFGIGGRYNMDEDVSFGAKVDNESNIGFSYTQTLKNEVKFTISTLIDGKNISQGNHQVGFGIEFEA</sequence>
<keyword evidence="7" id="KW-0406">Ion transport</keyword>
<protein>
    <recommendedName>
        <fullName evidence="12">Voltage-dependent anion-selective channel protein 2</fullName>
    </recommendedName>
</protein>
<dbReference type="GO" id="GO:0008308">
    <property type="term" value="F:voltage-gated monoatomic anion channel activity"/>
    <property type="evidence" value="ECO:0007669"/>
    <property type="project" value="InterPro"/>
</dbReference>